<evidence type="ECO:0000313" key="3">
    <source>
        <dbReference type="Proteomes" id="UP001209854"/>
    </source>
</evidence>
<reference evidence="2 3" key="1">
    <citation type="submission" date="2022-10" db="EMBL/GenBank/DDBJ databases">
        <title>High-quality genome sequences of two octocoral-associated bacteria, Endozoicomonas euniceicola EF212 and Endozoicomonas gorgoniicola PS125.</title>
        <authorList>
            <person name="Chiou Y.-J."/>
            <person name="Chen Y.-H."/>
        </authorList>
    </citation>
    <scope>NUCLEOTIDE SEQUENCE [LARGE SCALE GENOMIC DNA]</scope>
    <source>
        <strain evidence="2 3">PS125</strain>
    </source>
</reference>
<dbReference type="RefSeq" id="WP_262565443.1">
    <property type="nucleotide sequence ID" value="NZ_JAPFCC010000001.1"/>
</dbReference>
<evidence type="ECO:0000313" key="2">
    <source>
        <dbReference type="EMBL" id="MCW7555689.1"/>
    </source>
</evidence>
<feature type="compositionally biased region" description="Basic and acidic residues" evidence="1">
    <location>
        <begin position="1"/>
        <end position="14"/>
    </location>
</feature>
<protein>
    <recommendedName>
        <fullName evidence="4">ATP-binding protein</fullName>
    </recommendedName>
</protein>
<dbReference type="EMBL" id="JAPFCC010000001">
    <property type="protein sequence ID" value="MCW7555689.1"/>
    <property type="molecule type" value="Genomic_DNA"/>
</dbReference>
<sequence length="529" mass="58918">MDKPVKPLSEHVEPDSGGQKQTITDRLLELARAKCSLFVDGEGVAYATFPSSHNVYETWPVNSQHFGRLIGSWYYHSYKKPVKSESKREVCEILAGFAYEEGRTEDVFLRVGTCQGKHYIDLCNDHWQVIEVSPLGWRVLDQSPVKFIRSRTMKALPTPVEGGDINQLWQFINVAERDRLLVLAWLIECFRENTQNPVLEVLGGHGTGKSTTLEVLRSMVDPNSALLRSMPRNEDDLFVSAQSNWILTYENVSLLSDSQQDVICQISTGSAYAKRALYSDADETVLQARRPQVINGITPLATRQDLIDRCVSIELPKFEPVRRAQKSELDALFAKAQAKLLGALFQIMAAALKLLPDTKLKELPRMADFGLLGTAIGVAVNHPVPFMQLFSANQKTLALSGIESSPVASALLELCKKREGGLVFDGIYADLLKQLDVFRAGHEGWPKSAKGFANLLKRQAPALALQGVSIESHGRSSQGSRVRVQYKTCNQSTQRTQHTPYDSENVDSVRCVRSCKVETGDDQLKRVTI</sequence>
<comment type="caution">
    <text evidence="2">The sequence shown here is derived from an EMBL/GenBank/DDBJ whole genome shotgun (WGS) entry which is preliminary data.</text>
</comment>
<proteinExistence type="predicted"/>
<feature type="region of interest" description="Disordered" evidence="1">
    <location>
        <begin position="1"/>
        <end position="21"/>
    </location>
</feature>
<organism evidence="2 3">
    <name type="scientific">Endozoicomonas gorgoniicola</name>
    <dbReference type="NCBI Taxonomy" id="1234144"/>
    <lineage>
        <taxon>Bacteria</taxon>
        <taxon>Pseudomonadati</taxon>
        <taxon>Pseudomonadota</taxon>
        <taxon>Gammaproteobacteria</taxon>
        <taxon>Oceanospirillales</taxon>
        <taxon>Endozoicomonadaceae</taxon>
        <taxon>Endozoicomonas</taxon>
    </lineage>
</organism>
<keyword evidence="3" id="KW-1185">Reference proteome</keyword>
<gene>
    <name evidence="2" type="ORF">NX722_24285</name>
</gene>
<accession>A0ABT3N3A3</accession>
<evidence type="ECO:0000256" key="1">
    <source>
        <dbReference type="SAM" id="MobiDB-lite"/>
    </source>
</evidence>
<evidence type="ECO:0008006" key="4">
    <source>
        <dbReference type="Google" id="ProtNLM"/>
    </source>
</evidence>
<name>A0ABT3N3A3_9GAMM</name>
<dbReference type="Proteomes" id="UP001209854">
    <property type="component" value="Unassembled WGS sequence"/>
</dbReference>